<evidence type="ECO:0000313" key="8">
    <source>
        <dbReference type="Proteomes" id="UP001321498"/>
    </source>
</evidence>
<proteinExistence type="inferred from homology"/>
<evidence type="ECO:0000313" key="7">
    <source>
        <dbReference type="EMBL" id="BDZ47537.1"/>
    </source>
</evidence>
<dbReference type="PANTHER" id="PTHR43401:SF2">
    <property type="entry name" value="L-THREONINE 3-DEHYDROGENASE"/>
    <property type="match status" value="1"/>
</dbReference>
<gene>
    <name evidence="7" type="primary">adh</name>
    <name evidence="7" type="ORF">GCM10025866_34460</name>
</gene>
<dbReference type="EMBL" id="AP027731">
    <property type="protein sequence ID" value="BDZ47537.1"/>
    <property type="molecule type" value="Genomic_DNA"/>
</dbReference>
<keyword evidence="2 5" id="KW-0479">Metal-binding</keyword>
<evidence type="ECO:0000256" key="2">
    <source>
        <dbReference type="ARBA" id="ARBA00022723"/>
    </source>
</evidence>
<sequence length="356" mass="38927">MRTVAVTKIGSLRDPDESSRGRVGLVDFPEQELGPEDVRIRVAYAAICGSDPHLAEGFFGTDVPIGLGHEISGVIEELGERAHRNGLQVGDRVAGNFLRFCGTCRPCQDGRQQFCENIQDYNRPGMSEQIVWHESQVYKLPDEVSLLQGCLLEPTSVAVRIADKTRIRVGDRVLICGGGPIGQLALQVMGRNGATSLTMVEPIAERREMAMRHGAKHVIDPIAEDQYARADEITGGRGYDVVIDASGSPRAVKGLLDLAAKGGTVIYGAMYPEKFEMPLNLSDYLYLRELTLTGVFVSPYAFPRALQLLPELSLDELTQAVFALEDAEEAFAVHLSGRYPKVVIRCNDLEGAEGIR</sequence>
<dbReference type="Gene3D" id="3.40.50.720">
    <property type="entry name" value="NAD(P)-binding Rossmann-like Domain"/>
    <property type="match status" value="1"/>
</dbReference>
<evidence type="ECO:0000256" key="4">
    <source>
        <dbReference type="ARBA" id="ARBA00023002"/>
    </source>
</evidence>
<comment type="similarity">
    <text evidence="5">Belongs to the zinc-containing alcohol dehydrogenase family.</text>
</comment>
<dbReference type="SUPFAM" id="SSF51735">
    <property type="entry name" value="NAD(P)-binding Rossmann-fold domains"/>
    <property type="match status" value="1"/>
</dbReference>
<evidence type="ECO:0000256" key="5">
    <source>
        <dbReference type="RuleBase" id="RU361277"/>
    </source>
</evidence>
<evidence type="ECO:0000256" key="3">
    <source>
        <dbReference type="ARBA" id="ARBA00022833"/>
    </source>
</evidence>
<accession>A0ABM8GGP8</accession>
<name>A0ABM8GGP8_9MICO</name>
<dbReference type="InterPro" id="IPR013154">
    <property type="entry name" value="ADH-like_N"/>
</dbReference>
<protein>
    <submittedName>
        <fullName evidence="7">Galactitol-1-phosphate 5-dehydrogenase</fullName>
    </submittedName>
</protein>
<dbReference type="SUPFAM" id="SSF50129">
    <property type="entry name" value="GroES-like"/>
    <property type="match status" value="1"/>
</dbReference>
<dbReference type="Pfam" id="PF00107">
    <property type="entry name" value="ADH_zinc_N"/>
    <property type="match status" value="1"/>
</dbReference>
<keyword evidence="3 5" id="KW-0862">Zinc</keyword>
<comment type="cofactor">
    <cofactor evidence="1 5">
        <name>Zn(2+)</name>
        <dbReference type="ChEBI" id="CHEBI:29105"/>
    </cofactor>
</comment>
<dbReference type="SMART" id="SM00829">
    <property type="entry name" value="PKS_ER"/>
    <property type="match status" value="1"/>
</dbReference>
<feature type="domain" description="Enoyl reductase (ER)" evidence="6">
    <location>
        <begin position="18"/>
        <end position="344"/>
    </location>
</feature>
<dbReference type="InterPro" id="IPR013149">
    <property type="entry name" value="ADH-like_C"/>
</dbReference>
<keyword evidence="8" id="KW-1185">Reference proteome</keyword>
<dbReference type="InterPro" id="IPR050129">
    <property type="entry name" value="Zn_alcohol_dh"/>
</dbReference>
<dbReference type="Gene3D" id="3.90.180.10">
    <property type="entry name" value="Medium-chain alcohol dehydrogenases, catalytic domain"/>
    <property type="match status" value="1"/>
</dbReference>
<keyword evidence="4" id="KW-0560">Oxidoreductase</keyword>
<dbReference type="PANTHER" id="PTHR43401">
    <property type="entry name" value="L-THREONINE 3-DEHYDROGENASE"/>
    <property type="match status" value="1"/>
</dbReference>
<dbReference type="Pfam" id="PF08240">
    <property type="entry name" value="ADH_N"/>
    <property type="match status" value="1"/>
</dbReference>
<dbReference type="InterPro" id="IPR002328">
    <property type="entry name" value="ADH_Zn_CS"/>
</dbReference>
<dbReference type="RefSeq" id="WP_286277431.1">
    <property type="nucleotide sequence ID" value="NZ_AP027731.1"/>
</dbReference>
<evidence type="ECO:0000256" key="1">
    <source>
        <dbReference type="ARBA" id="ARBA00001947"/>
    </source>
</evidence>
<evidence type="ECO:0000259" key="6">
    <source>
        <dbReference type="SMART" id="SM00829"/>
    </source>
</evidence>
<dbReference type="InterPro" id="IPR036291">
    <property type="entry name" value="NAD(P)-bd_dom_sf"/>
</dbReference>
<dbReference type="InterPro" id="IPR020843">
    <property type="entry name" value="ER"/>
</dbReference>
<dbReference type="PROSITE" id="PS00059">
    <property type="entry name" value="ADH_ZINC"/>
    <property type="match status" value="1"/>
</dbReference>
<organism evidence="7 8">
    <name type="scientific">Naasia aerilata</name>
    <dbReference type="NCBI Taxonomy" id="1162966"/>
    <lineage>
        <taxon>Bacteria</taxon>
        <taxon>Bacillati</taxon>
        <taxon>Actinomycetota</taxon>
        <taxon>Actinomycetes</taxon>
        <taxon>Micrococcales</taxon>
        <taxon>Microbacteriaceae</taxon>
        <taxon>Naasia</taxon>
    </lineage>
</organism>
<dbReference type="InterPro" id="IPR011032">
    <property type="entry name" value="GroES-like_sf"/>
</dbReference>
<dbReference type="Proteomes" id="UP001321498">
    <property type="component" value="Chromosome"/>
</dbReference>
<reference evidence="8" key="1">
    <citation type="journal article" date="2019" name="Int. J. Syst. Evol. Microbiol.">
        <title>The Global Catalogue of Microorganisms (GCM) 10K type strain sequencing project: providing services to taxonomists for standard genome sequencing and annotation.</title>
        <authorList>
            <consortium name="The Broad Institute Genomics Platform"/>
            <consortium name="The Broad Institute Genome Sequencing Center for Infectious Disease"/>
            <person name="Wu L."/>
            <person name="Ma J."/>
        </authorList>
    </citation>
    <scope>NUCLEOTIDE SEQUENCE [LARGE SCALE GENOMIC DNA]</scope>
    <source>
        <strain evidence="8">NBRC 108725</strain>
    </source>
</reference>